<comment type="caution">
    <text evidence="2">The sequence shown here is derived from an EMBL/GenBank/DDBJ whole genome shotgun (WGS) entry which is preliminary data.</text>
</comment>
<organism evidence="2 6">
    <name type="scientific">Aphanomyces astaci</name>
    <name type="common">Crayfish plague agent</name>
    <dbReference type="NCBI Taxonomy" id="112090"/>
    <lineage>
        <taxon>Eukaryota</taxon>
        <taxon>Sar</taxon>
        <taxon>Stramenopiles</taxon>
        <taxon>Oomycota</taxon>
        <taxon>Saprolegniomycetes</taxon>
        <taxon>Saprolegniales</taxon>
        <taxon>Verrucalvaceae</taxon>
        <taxon>Aphanomyces</taxon>
    </lineage>
</organism>
<dbReference type="AlphaFoldDB" id="A0A397BAN8"/>
<keyword evidence="1" id="KW-0472">Membrane</keyword>
<sequence length="166" mass="18716">MKAPSKKTAAEVEKEVHTHFAKTVYFNGLWKDFLTKASVIVGAMALYQSYNLLKVANFTFRFALVYEALSALIVVLNLLFLHRATANPLLVFKAVFALAVLQLAWFGHNTYNLIQHQVQGDLNNDQLPLGAMGFLVTWAADRYMLHNEVTAERASTEVRDLTKKLN</sequence>
<feature type="transmembrane region" description="Helical" evidence="1">
    <location>
        <begin position="88"/>
        <end position="107"/>
    </location>
</feature>
<dbReference type="EMBL" id="QUTC01003154">
    <property type="protein sequence ID" value="RHY71382.1"/>
    <property type="molecule type" value="Genomic_DNA"/>
</dbReference>
<proteinExistence type="predicted"/>
<feature type="transmembrane region" description="Helical" evidence="1">
    <location>
        <begin position="62"/>
        <end position="81"/>
    </location>
</feature>
<evidence type="ECO:0000313" key="3">
    <source>
        <dbReference type="EMBL" id="RHY71382.1"/>
    </source>
</evidence>
<dbReference type="EMBL" id="QUTA01005289">
    <property type="protein sequence ID" value="RHY16425.1"/>
    <property type="molecule type" value="Genomic_DNA"/>
</dbReference>
<dbReference type="EMBL" id="QUTF01014444">
    <property type="protein sequence ID" value="RHZ13001.1"/>
    <property type="molecule type" value="Genomic_DNA"/>
</dbReference>
<dbReference type="Proteomes" id="UP000265716">
    <property type="component" value="Unassembled WGS sequence"/>
</dbReference>
<accession>A0A397BAN8</accession>
<keyword evidence="1" id="KW-0812">Transmembrane</keyword>
<gene>
    <name evidence="2" type="ORF">DYB25_000339</name>
    <name evidence="4" type="ORF">DYB26_002555</name>
    <name evidence="3" type="ORF">DYB38_006794</name>
</gene>
<keyword evidence="1" id="KW-1133">Transmembrane helix</keyword>
<evidence type="ECO:0000313" key="4">
    <source>
        <dbReference type="EMBL" id="RHZ13001.1"/>
    </source>
</evidence>
<name>A0A397BAN8_APHAT</name>
<evidence type="ECO:0000313" key="2">
    <source>
        <dbReference type="EMBL" id="RHY16425.1"/>
    </source>
</evidence>
<protein>
    <submittedName>
        <fullName evidence="2">Uncharacterized protein</fullName>
    </submittedName>
</protein>
<dbReference type="Proteomes" id="UP000286510">
    <property type="component" value="Unassembled WGS sequence"/>
</dbReference>
<evidence type="ECO:0000256" key="1">
    <source>
        <dbReference type="SAM" id="Phobius"/>
    </source>
</evidence>
<dbReference type="Proteomes" id="UP000266239">
    <property type="component" value="Unassembled WGS sequence"/>
</dbReference>
<evidence type="ECO:0000313" key="7">
    <source>
        <dbReference type="Proteomes" id="UP000286510"/>
    </source>
</evidence>
<evidence type="ECO:0000313" key="5">
    <source>
        <dbReference type="Proteomes" id="UP000265716"/>
    </source>
</evidence>
<reference evidence="5 6" key="1">
    <citation type="submission" date="2018-08" db="EMBL/GenBank/DDBJ databases">
        <title>Aphanomyces genome sequencing and annotation.</title>
        <authorList>
            <person name="Minardi D."/>
            <person name="Oidtmann B."/>
            <person name="Van Der Giezen M."/>
            <person name="Studholme D.J."/>
        </authorList>
    </citation>
    <scope>NUCLEOTIDE SEQUENCE [LARGE SCALE GENOMIC DNA]</scope>
    <source>
        <strain evidence="4 7">FDL457</strain>
        <strain evidence="3 5">SA</strain>
        <strain evidence="2 6">Yx</strain>
    </source>
</reference>
<evidence type="ECO:0000313" key="6">
    <source>
        <dbReference type="Proteomes" id="UP000266239"/>
    </source>
</evidence>